<sequence>MKNYQMIPIIVKIINWFSNNIKIVAVGFVSLLIATILFLNNLLSKKNKEIDRITNNIKAYESIATDKEAHNRVLQLTINELNYSKDSLVQYINLVKKENKVKDKNLTNVSVINTEIKDSVKTVIKEKLIDFDKELKLNDLTTIIVSRKDSILTAKIDIKNLLTIFVTENKEYKNTYKNWLVRFFHFDFKKIHIKNYQIVNSNPLIKVTDTRVIEIPDK</sequence>
<evidence type="ECO:0000313" key="3">
    <source>
        <dbReference type="Proteomes" id="UP000594004"/>
    </source>
</evidence>
<dbReference type="GeneID" id="65131694"/>
<reference evidence="2 3" key="1">
    <citation type="submission" date="2020-07" db="EMBL/GenBank/DDBJ databases">
        <title>Taxonomic proposal: Crassvirales, a new order of highly abundant and diverse bacterial viruses.</title>
        <authorList>
            <person name="Shkoporov A.N."/>
            <person name="Stockdale S.R."/>
            <person name="Guerin E."/>
            <person name="Ross R.P."/>
            <person name="Hill C."/>
        </authorList>
    </citation>
    <scope>NUCLEOTIDE SEQUENCE [LARGE SCALE GENOMIC DNA]</scope>
</reference>
<evidence type="ECO:0000313" key="2">
    <source>
        <dbReference type="EMBL" id="QOR57546.1"/>
    </source>
</evidence>
<keyword evidence="1" id="KW-0472">Membrane</keyword>
<name>A0A7M1RTF0_9CAUD</name>
<dbReference type="KEGG" id="vg:65131694"/>
<feature type="transmembrane region" description="Helical" evidence="1">
    <location>
        <begin position="23"/>
        <end position="43"/>
    </location>
</feature>
<dbReference type="EMBL" id="MT774407">
    <property type="protein sequence ID" value="QOR57546.1"/>
    <property type="molecule type" value="Genomic_DNA"/>
</dbReference>
<dbReference type="Proteomes" id="UP000594004">
    <property type="component" value="Segment"/>
</dbReference>
<dbReference type="RefSeq" id="YP_010113186.1">
    <property type="nucleotide sequence ID" value="NC_055900.1"/>
</dbReference>
<evidence type="ECO:0000256" key="1">
    <source>
        <dbReference type="SAM" id="Phobius"/>
    </source>
</evidence>
<proteinExistence type="predicted"/>
<accession>A0A7M1RTF0</accession>
<protein>
    <submittedName>
        <fullName evidence="2">Lysis regulatory protein-like protein</fullName>
    </submittedName>
</protein>
<keyword evidence="1" id="KW-1133">Transmembrane helix</keyword>
<keyword evidence="3" id="KW-1185">Reference proteome</keyword>
<keyword evidence="1" id="KW-0812">Transmembrane</keyword>
<organism evidence="2 3">
    <name type="scientific">uncultured phage cr125_1</name>
    <dbReference type="NCBI Taxonomy" id="2772091"/>
    <lineage>
        <taxon>Viruses</taxon>
        <taxon>Duplodnaviria</taxon>
        <taxon>Heunggongvirae</taxon>
        <taxon>Uroviricota</taxon>
        <taxon>Caudoviricetes</taxon>
        <taxon>Crassvirales</taxon>
        <taxon>Suoliviridae</taxon>
        <taxon>Uncouvirinae</taxon>
        <taxon>Aurodevirus</taxon>
        <taxon>Aurodevirus hominis</taxon>
    </lineage>
</organism>